<dbReference type="GO" id="GO:0005886">
    <property type="term" value="C:plasma membrane"/>
    <property type="evidence" value="ECO:0007669"/>
    <property type="project" value="TreeGrafter"/>
</dbReference>
<dbReference type="FunFam" id="3.40.50.1000:FF:000028">
    <property type="entry name" value="Calcium-transporting P-type ATPase, putative"/>
    <property type="match status" value="1"/>
</dbReference>
<dbReference type="InterPro" id="IPR004014">
    <property type="entry name" value="ATPase_P-typ_cation-transptr_N"/>
</dbReference>
<dbReference type="Gene3D" id="3.40.50.1000">
    <property type="entry name" value="HAD superfamily/HAD-like"/>
    <property type="match status" value="1"/>
</dbReference>
<evidence type="ECO:0000256" key="7">
    <source>
        <dbReference type="ARBA" id="ARBA00022842"/>
    </source>
</evidence>
<keyword evidence="10 11" id="KW-0472">Membrane</keyword>
<dbReference type="PRINTS" id="PR00119">
    <property type="entry name" value="CATATPASE"/>
</dbReference>
<reference evidence="13" key="1">
    <citation type="journal article" date="2020" name="mSystems">
        <title>Genome- and Community-Level Interaction Insights into Carbon Utilization and Element Cycling Functions of Hydrothermarchaeota in Hydrothermal Sediment.</title>
        <authorList>
            <person name="Zhou Z."/>
            <person name="Liu Y."/>
            <person name="Xu W."/>
            <person name="Pan J."/>
            <person name="Luo Z.H."/>
            <person name="Li M."/>
        </authorList>
    </citation>
    <scope>NUCLEOTIDE SEQUENCE [LARGE SCALE GENOMIC DNA]</scope>
    <source>
        <strain evidence="13">SpSt-794</strain>
    </source>
</reference>
<dbReference type="InterPro" id="IPR008250">
    <property type="entry name" value="ATPase_P-typ_transduc_dom_A_sf"/>
</dbReference>
<feature type="transmembrane region" description="Helical" evidence="11">
    <location>
        <begin position="809"/>
        <end position="826"/>
    </location>
</feature>
<comment type="subcellular location">
    <subcellularLocation>
        <location evidence="1">Membrane</location>
        <topology evidence="1">Multi-pass membrane protein</topology>
    </subcellularLocation>
</comment>
<feature type="transmembrane region" description="Helical" evidence="11">
    <location>
        <begin position="250"/>
        <end position="278"/>
    </location>
</feature>
<keyword evidence="3 11" id="KW-0812">Transmembrane</keyword>
<dbReference type="GO" id="GO:0046872">
    <property type="term" value="F:metal ion binding"/>
    <property type="evidence" value="ECO:0007669"/>
    <property type="project" value="UniProtKB-KW"/>
</dbReference>
<dbReference type="PRINTS" id="PR00120">
    <property type="entry name" value="HATPASE"/>
</dbReference>
<organism evidence="13">
    <name type="scientific">Caldisericum exile</name>
    <dbReference type="NCBI Taxonomy" id="693075"/>
    <lineage>
        <taxon>Bacteria</taxon>
        <taxon>Pseudomonadati</taxon>
        <taxon>Caldisericota/Cryosericota group</taxon>
        <taxon>Caldisericota</taxon>
        <taxon>Caldisericia</taxon>
        <taxon>Caldisericales</taxon>
        <taxon>Caldisericaceae</taxon>
        <taxon>Caldisericum</taxon>
    </lineage>
</organism>
<dbReference type="PANTHER" id="PTHR24093">
    <property type="entry name" value="CATION TRANSPORTING ATPASE"/>
    <property type="match status" value="1"/>
</dbReference>
<dbReference type="GO" id="GO:0005524">
    <property type="term" value="F:ATP binding"/>
    <property type="evidence" value="ECO:0007669"/>
    <property type="project" value="UniProtKB-KW"/>
</dbReference>
<feature type="transmembrane region" description="Helical" evidence="11">
    <location>
        <begin position="223"/>
        <end position="244"/>
    </location>
</feature>
<dbReference type="SUPFAM" id="SSF81660">
    <property type="entry name" value="Metal cation-transporting ATPase, ATP-binding domain N"/>
    <property type="match status" value="1"/>
</dbReference>
<evidence type="ECO:0000256" key="3">
    <source>
        <dbReference type="ARBA" id="ARBA00022692"/>
    </source>
</evidence>
<dbReference type="AlphaFoldDB" id="A0A7C4Y0D5"/>
<dbReference type="GO" id="GO:0016887">
    <property type="term" value="F:ATP hydrolysis activity"/>
    <property type="evidence" value="ECO:0007669"/>
    <property type="project" value="InterPro"/>
</dbReference>
<dbReference type="InterPro" id="IPR023214">
    <property type="entry name" value="HAD_sf"/>
</dbReference>
<protein>
    <submittedName>
        <fullName evidence="13">Cation-translocating P-type ATPase</fullName>
    </submittedName>
</protein>
<feature type="transmembrane region" description="Helical" evidence="11">
    <location>
        <begin position="630"/>
        <end position="651"/>
    </location>
</feature>
<dbReference type="InterPro" id="IPR018303">
    <property type="entry name" value="ATPase_P-typ_P_site"/>
</dbReference>
<keyword evidence="5" id="KW-0547">Nucleotide-binding</keyword>
<evidence type="ECO:0000256" key="4">
    <source>
        <dbReference type="ARBA" id="ARBA00022723"/>
    </source>
</evidence>
<evidence type="ECO:0000256" key="9">
    <source>
        <dbReference type="ARBA" id="ARBA00022989"/>
    </source>
</evidence>
<proteinExistence type="inferred from homology"/>
<gene>
    <name evidence="13" type="ORF">ENV82_02520</name>
</gene>
<keyword evidence="9 11" id="KW-1133">Transmembrane helix</keyword>
<keyword evidence="8" id="KW-1278">Translocase</keyword>
<dbReference type="Pfam" id="PF00689">
    <property type="entry name" value="Cation_ATPase_C"/>
    <property type="match status" value="1"/>
</dbReference>
<evidence type="ECO:0000256" key="11">
    <source>
        <dbReference type="SAM" id="Phobius"/>
    </source>
</evidence>
<dbReference type="SMART" id="SM00831">
    <property type="entry name" value="Cation_ATPase_N"/>
    <property type="match status" value="1"/>
</dbReference>
<dbReference type="Gene3D" id="1.20.1110.10">
    <property type="entry name" value="Calcium-transporting ATPase, transmembrane domain"/>
    <property type="match status" value="2"/>
</dbReference>
<keyword evidence="6" id="KW-0067">ATP-binding</keyword>
<evidence type="ECO:0000259" key="12">
    <source>
        <dbReference type="SMART" id="SM00831"/>
    </source>
</evidence>
<evidence type="ECO:0000256" key="2">
    <source>
        <dbReference type="ARBA" id="ARBA00005675"/>
    </source>
</evidence>
<dbReference type="SFLD" id="SFLDS00003">
    <property type="entry name" value="Haloacid_Dehalogenase"/>
    <property type="match status" value="1"/>
</dbReference>
<evidence type="ECO:0000313" key="13">
    <source>
        <dbReference type="EMBL" id="HGW60295.1"/>
    </source>
</evidence>
<dbReference type="PANTHER" id="PTHR24093:SF506">
    <property type="entry name" value="CATION-TRANSPORTING ATPASE PMA1"/>
    <property type="match status" value="1"/>
</dbReference>
<keyword evidence="4" id="KW-0479">Metal-binding</keyword>
<feature type="transmembrane region" description="Helical" evidence="11">
    <location>
        <begin position="41"/>
        <end position="59"/>
    </location>
</feature>
<dbReference type="EMBL" id="DTHV01000081">
    <property type="protein sequence ID" value="HGW60295.1"/>
    <property type="molecule type" value="Genomic_DNA"/>
</dbReference>
<dbReference type="InterPro" id="IPR059000">
    <property type="entry name" value="ATPase_P-type_domA"/>
</dbReference>
<feature type="domain" description="Cation-transporting P-type ATPase N-terminal" evidence="12">
    <location>
        <begin position="3"/>
        <end position="61"/>
    </location>
</feature>
<dbReference type="Gene3D" id="3.40.1110.10">
    <property type="entry name" value="Calcium-transporting ATPase, cytoplasmic domain N"/>
    <property type="match status" value="1"/>
</dbReference>
<comment type="similarity">
    <text evidence="2">Belongs to the cation transport ATPase (P-type) (TC 3.A.3) family. Type IIA subfamily.</text>
</comment>
<dbReference type="Pfam" id="PF00122">
    <property type="entry name" value="E1-E2_ATPase"/>
    <property type="match status" value="1"/>
</dbReference>
<dbReference type="SUPFAM" id="SSF81653">
    <property type="entry name" value="Calcium ATPase, transduction domain A"/>
    <property type="match status" value="1"/>
</dbReference>
<dbReference type="SUPFAM" id="SSF56784">
    <property type="entry name" value="HAD-like"/>
    <property type="match status" value="1"/>
</dbReference>
<name>A0A7C4Y0D5_9BACT</name>
<evidence type="ECO:0000256" key="1">
    <source>
        <dbReference type="ARBA" id="ARBA00004141"/>
    </source>
</evidence>
<dbReference type="Pfam" id="PF00690">
    <property type="entry name" value="Cation_ATPase_N"/>
    <property type="match status" value="1"/>
</dbReference>
<dbReference type="InterPro" id="IPR044492">
    <property type="entry name" value="P_typ_ATPase_HD_dom"/>
</dbReference>
<comment type="caution">
    <text evidence="13">The sequence shown here is derived from an EMBL/GenBank/DDBJ whole genome shotgun (WGS) entry which is preliminary data.</text>
</comment>
<dbReference type="GO" id="GO:0005388">
    <property type="term" value="F:P-type calcium transporter activity"/>
    <property type="evidence" value="ECO:0007669"/>
    <property type="project" value="TreeGrafter"/>
</dbReference>
<dbReference type="InterPro" id="IPR023298">
    <property type="entry name" value="ATPase_P-typ_TM_dom_sf"/>
</dbReference>
<dbReference type="SFLD" id="SFLDG00002">
    <property type="entry name" value="C1.7:_P-type_atpase_like"/>
    <property type="match status" value="1"/>
</dbReference>
<evidence type="ECO:0000256" key="5">
    <source>
        <dbReference type="ARBA" id="ARBA00022741"/>
    </source>
</evidence>
<evidence type="ECO:0000256" key="10">
    <source>
        <dbReference type="ARBA" id="ARBA00023136"/>
    </source>
</evidence>
<dbReference type="InterPro" id="IPR001757">
    <property type="entry name" value="P_typ_ATPase"/>
</dbReference>
<evidence type="ECO:0000256" key="8">
    <source>
        <dbReference type="ARBA" id="ARBA00022967"/>
    </source>
</evidence>
<dbReference type="Pfam" id="PF13246">
    <property type="entry name" value="Cation_ATPase"/>
    <property type="match status" value="1"/>
</dbReference>
<evidence type="ECO:0000256" key="6">
    <source>
        <dbReference type="ARBA" id="ARBA00022840"/>
    </source>
</evidence>
<dbReference type="Gene3D" id="2.70.150.10">
    <property type="entry name" value="Calcium-transporting ATPase, cytoplasmic transduction domain A"/>
    <property type="match status" value="1"/>
</dbReference>
<dbReference type="NCBIfam" id="TIGR01494">
    <property type="entry name" value="ATPase_P-type"/>
    <property type="match status" value="3"/>
</dbReference>
<dbReference type="PROSITE" id="PS00154">
    <property type="entry name" value="ATPASE_E1_E2"/>
    <property type="match status" value="1"/>
</dbReference>
<feature type="transmembrane region" description="Helical" evidence="11">
    <location>
        <begin position="699"/>
        <end position="723"/>
    </location>
</feature>
<dbReference type="InterPro" id="IPR036412">
    <property type="entry name" value="HAD-like_sf"/>
</dbReference>
<sequence length="833" mass="92907">MIDLEHGLTTEEAEERLKKFGKNALPEGKKESLLEKFVNQFKNFLIIILIFASIVSSVFGEYIDASVILAIVVMNAILGVVQEQRAENALEKVKKLTSPVSTVVRDGHIVKIPSSHIVPSDILILEAGDKIQADGVVIKEVNFFVDESMLTGESVAVKKNVCSSNPTEECKVYMGTVVVKGKAKVLVTKTGINTQLGKIAEKIKETKKEKTPLEVQLDNIGKLLGIIFLSVSLTVFFIGILRGYKVLDMLLISVSLAVAAIPEGLPAVVTIVLSIGVWEMARKNAVVRNLPAVETLGAVTYICTDKTGTLTQNKMRLVYIFEEGNIKYELNISERLKRAMILCNDAEKDRGDPTEIALIDFMEDKEIDDTRKKFERVSEIPFTSESKRMTTVHRFNDKYLVVSKGAAEVILGLSKFEKNGNETELTEHRRETLLKIVEEYAGKGLRILAFAEKTIDTLSENFESDLVFLGFVLLKDPLREEVKDAIDKCRSAGIKPMMITGDHPITAYAIARELDFPEGEVLTSKDLEHISDDELAKIIENISIFARINPLDKLRIVQALQRKNEVVAMTGDGVNDAPALKKADIGVSMGLTGTEVAKEASDMVLLDDNFATLVSAVFQGRTIFENIRKFIVYLLSCNIAEVLIMFFALILGYPPPLLPLHLLWLNLVTDSFPALALGMEKGEKELMKRPPRGKKEPILTNYHYGIIITQNLSITAATLLGFIVSLKRTGNLNEARTMAYMVLVLSELLRAYSGRSFEGYLFKIGIFTNRFMNFSFIFGVLLLLVTIYVPPLRFIFKNTVPTLRESFDILLLSFLPFVISEISKIIRKDEFGR</sequence>
<dbReference type="SUPFAM" id="SSF81665">
    <property type="entry name" value="Calcium ATPase, transmembrane domain M"/>
    <property type="match status" value="1"/>
</dbReference>
<keyword evidence="7" id="KW-0460">Magnesium</keyword>
<feature type="transmembrane region" description="Helical" evidence="11">
    <location>
        <begin position="65"/>
        <end position="81"/>
    </location>
</feature>
<dbReference type="InterPro" id="IPR006068">
    <property type="entry name" value="ATPase_P-typ_cation-transptr_C"/>
</dbReference>
<dbReference type="SFLD" id="SFLDF00027">
    <property type="entry name" value="p-type_atpase"/>
    <property type="match status" value="1"/>
</dbReference>
<accession>A0A7C4Y0D5</accession>
<dbReference type="InterPro" id="IPR023299">
    <property type="entry name" value="ATPase_P-typ_cyto_dom_N"/>
</dbReference>
<feature type="transmembrane region" description="Helical" evidence="11">
    <location>
        <begin position="771"/>
        <end position="789"/>
    </location>
</feature>